<dbReference type="Proteomes" id="UP001283361">
    <property type="component" value="Unassembled WGS sequence"/>
</dbReference>
<sequence length="202" mass="22720">MQLRNVKLNNQKYNIKTTTLILQLAATRTKDLSSTLLHTPSSARGNSRHLQPYTVKFSSQETNVFIKQSVKSPEHRFFPQNPPPCHQSQLPASPNPTMHSGTCFAVLLSVVVVSMTSHLIAYAWRFEHRSFSDQRKDWPDSIAAMFQINKTRISGIAAYFPLQVREDVASSESLISLGTAGPAKWTRDQFQSDPYQAQTALN</sequence>
<keyword evidence="1" id="KW-0812">Transmembrane</keyword>
<evidence type="ECO:0000256" key="1">
    <source>
        <dbReference type="SAM" id="Phobius"/>
    </source>
</evidence>
<gene>
    <name evidence="2" type="ORF">RRG08_058048</name>
</gene>
<keyword evidence="1" id="KW-0472">Membrane</keyword>
<proteinExistence type="predicted"/>
<dbReference type="EMBL" id="JAWDGP010002464">
    <property type="protein sequence ID" value="KAK3782989.1"/>
    <property type="molecule type" value="Genomic_DNA"/>
</dbReference>
<reference evidence="2" key="1">
    <citation type="journal article" date="2023" name="G3 (Bethesda)">
        <title>A reference genome for the long-term kleptoplast-retaining sea slug Elysia crispata morphotype clarki.</title>
        <authorList>
            <person name="Eastman K.E."/>
            <person name="Pendleton A.L."/>
            <person name="Shaikh M.A."/>
            <person name="Suttiyut T."/>
            <person name="Ogas R."/>
            <person name="Tomko P."/>
            <person name="Gavelis G."/>
            <person name="Widhalm J.R."/>
            <person name="Wisecaver J.H."/>
        </authorList>
    </citation>
    <scope>NUCLEOTIDE SEQUENCE</scope>
    <source>
        <strain evidence="2">ECLA1</strain>
    </source>
</reference>
<protein>
    <submittedName>
        <fullName evidence="2">Uncharacterized protein</fullName>
    </submittedName>
</protein>
<organism evidence="2 3">
    <name type="scientific">Elysia crispata</name>
    <name type="common">lettuce slug</name>
    <dbReference type="NCBI Taxonomy" id="231223"/>
    <lineage>
        <taxon>Eukaryota</taxon>
        <taxon>Metazoa</taxon>
        <taxon>Spiralia</taxon>
        <taxon>Lophotrochozoa</taxon>
        <taxon>Mollusca</taxon>
        <taxon>Gastropoda</taxon>
        <taxon>Heterobranchia</taxon>
        <taxon>Euthyneura</taxon>
        <taxon>Panpulmonata</taxon>
        <taxon>Sacoglossa</taxon>
        <taxon>Placobranchoidea</taxon>
        <taxon>Plakobranchidae</taxon>
        <taxon>Elysia</taxon>
    </lineage>
</organism>
<keyword evidence="3" id="KW-1185">Reference proteome</keyword>
<comment type="caution">
    <text evidence="2">The sequence shown here is derived from an EMBL/GenBank/DDBJ whole genome shotgun (WGS) entry which is preliminary data.</text>
</comment>
<evidence type="ECO:0000313" key="3">
    <source>
        <dbReference type="Proteomes" id="UP001283361"/>
    </source>
</evidence>
<feature type="transmembrane region" description="Helical" evidence="1">
    <location>
        <begin position="104"/>
        <end position="124"/>
    </location>
</feature>
<keyword evidence="1" id="KW-1133">Transmembrane helix</keyword>
<evidence type="ECO:0000313" key="2">
    <source>
        <dbReference type="EMBL" id="KAK3782989.1"/>
    </source>
</evidence>
<dbReference type="AlphaFoldDB" id="A0AAE1A7Z0"/>
<accession>A0AAE1A7Z0</accession>
<name>A0AAE1A7Z0_9GAST</name>